<dbReference type="EMBL" id="GGEC01056935">
    <property type="protein sequence ID" value="MBX37419.1"/>
    <property type="molecule type" value="Transcribed_RNA"/>
</dbReference>
<evidence type="ECO:0000313" key="3">
    <source>
        <dbReference type="EMBL" id="MBX37419.1"/>
    </source>
</evidence>
<dbReference type="AlphaFoldDB" id="A0A2P2N4L4"/>
<accession>A0A2P2N4L4</accession>
<keyword evidence="2" id="KW-1133">Transmembrane helix</keyword>
<evidence type="ECO:0000256" key="1">
    <source>
        <dbReference type="SAM" id="MobiDB-lite"/>
    </source>
</evidence>
<keyword evidence="2" id="KW-0812">Transmembrane</keyword>
<feature type="region of interest" description="Disordered" evidence="1">
    <location>
        <begin position="37"/>
        <end position="60"/>
    </location>
</feature>
<keyword evidence="2" id="KW-0472">Membrane</keyword>
<evidence type="ECO:0000256" key="2">
    <source>
        <dbReference type="SAM" id="Phobius"/>
    </source>
</evidence>
<protein>
    <submittedName>
        <fullName evidence="3">Uncharacterized protein</fullName>
    </submittedName>
</protein>
<feature type="transmembrane region" description="Helical" evidence="2">
    <location>
        <begin position="7"/>
        <end position="28"/>
    </location>
</feature>
<reference evidence="3" key="1">
    <citation type="submission" date="2018-02" db="EMBL/GenBank/DDBJ databases">
        <title>Rhizophora mucronata_Transcriptome.</title>
        <authorList>
            <person name="Meera S.P."/>
            <person name="Sreeshan A."/>
            <person name="Augustine A."/>
        </authorList>
    </citation>
    <scope>NUCLEOTIDE SEQUENCE</scope>
    <source>
        <tissue evidence="3">Leaf</tissue>
    </source>
</reference>
<name>A0A2P2N4L4_RHIMU</name>
<organism evidence="3">
    <name type="scientific">Rhizophora mucronata</name>
    <name type="common">Asiatic mangrove</name>
    <dbReference type="NCBI Taxonomy" id="61149"/>
    <lineage>
        <taxon>Eukaryota</taxon>
        <taxon>Viridiplantae</taxon>
        <taxon>Streptophyta</taxon>
        <taxon>Embryophyta</taxon>
        <taxon>Tracheophyta</taxon>
        <taxon>Spermatophyta</taxon>
        <taxon>Magnoliopsida</taxon>
        <taxon>eudicotyledons</taxon>
        <taxon>Gunneridae</taxon>
        <taxon>Pentapetalae</taxon>
        <taxon>rosids</taxon>
        <taxon>fabids</taxon>
        <taxon>Malpighiales</taxon>
        <taxon>Rhizophoraceae</taxon>
        <taxon>Rhizophora</taxon>
    </lineage>
</organism>
<proteinExistence type="predicted"/>
<sequence length="60" mass="6825">MNAYVHVYGYAVCLMICSMFLYDCGILVKASCCSRSPASKCQHRQGQLPKQVGDRRRPRQ</sequence>